<feature type="domain" description="Amidohydrolase 3" evidence="1">
    <location>
        <begin position="39"/>
        <end position="444"/>
    </location>
</feature>
<protein>
    <submittedName>
        <fullName evidence="2">Amidohydrolase family protein</fullName>
    </submittedName>
</protein>
<evidence type="ECO:0000313" key="3">
    <source>
        <dbReference type="Proteomes" id="UP001595828"/>
    </source>
</evidence>
<dbReference type="Gene3D" id="3.10.310.70">
    <property type="match status" value="1"/>
</dbReference>
<keyword evidence="3" id="KW-1185">Reference proteome</keyword>
<dbReference type="PANTHER" id="PTHR22642:SF2">
    <property type="entry name" value="PROTEIN LONG AFTER FAR-RED 3"/>
    <property type="match status" value="1"/>
</dbReference>
<reference evidence="3" key="1">
    <citation type="journal article" date="2019" name="Int. J. Syst. Evol. Microbiol.">
        <title>The Global Catalogue of Microorganisms (GCM) 10K type strain sequencing project: providing services to taxonomists for standard genome sequencing and annotation.</title>
        <authorList>
            <consortium name="The Broad Institute Genomics Platform"/>
            <consortium name="The Broad Institute Genome Sequencing Center for Infectious Disease"/>
            <person name="Wu L."/>
            <person name="Ma J."/>
        </authorList>
    </citation>
    <scope>NUCLEOTIDE SEQUENCE [LARGE SCALE GENOMIC DNA]</scope>
    <source>
        <strain evidence="3">CGMCC 1.12989</strain>
    </source>
</reference>
<comment type="caution">
    <text evidence="2">The sequence shown here is derived from an EMBL/GenBank/DDBJ whole genome shotgun (WGS) entry which is preliminary data.</text>
</comment>
<accession>A0ABV8RSH8</accession>
<dbReference type="EMBL" id="JBHSDR010000006">
    <property type="protein sequence ID" value="MFC4295820.1"/>
    <property type="molecule type" value="Genomic_DNA"/>
</dbReference>
<dbReference type="InterPro" id="IPR032466">
    <property type="entry name" value="Metal_Hydrolase"/>
</dbReference>
<organism evidence="2 3">
    <name type="scientific">Novosphingobium tardum</name>
    <dbReference type="NCBI Taxonomy" id="1538021"/>
    <lineage>
        <taxon>Bacteria</taxon>
        <taxon>Pseudomonadati</taxon>
        <taxon>Pseudomonadota</taxon>
        <taxon>Alphaproteobacteria</taxon>
        <taxon>Sphingomonadales</taxon>
        <taxon>Sphingomonadaceae</taxon>
        <taxon>Novosphingobium</taxon>
    </lineage>
</organism>
<dbReference type="Pfam" id="PF07969">
    <property type="entry name" value="Amidohydro_3"/>
    <property type="match status" value="1"/>
</dbReference>
<dbReference type="SUPFAM" id="SSF51338">
    <property type="entry name" value="Composite domain of metallo-dependent hydrolases"/>
    <property type="match status" value="1"/>
</dbReference>
<sequence length="446" mass="47356">MADTIVIRDAWTIDGAPQSLRIEDGMIVAARADIEPAGRTIDAGGRVIHPGLADHHIHLFAAAARLRSVDLSGCLSASDIRSRLGSAPPGPIRAIGYDERCAGLPDRQALDRWVGDRPLRIQDRTGALWLLNSAAVGTLGAGPFPGGVEIASDGTPTGRIRREDRWLRERLGGSAPDLAPLSRALAEWGLTEVTDAGPHNGPDEAALLESAIQRGELLQDLILMGDETLPESRLYRRGPLKLHYDEATLPDPAAVARRVRAARAAGRGVAAHCVTISELLLYLAALDEAGGVVRGDRIEHGGMIPQSLLPDIAQAGLTVVSNPGFVRTRGDRYRATIAVDDQPDLYRLASLERCSIPLLAGSDAPYGFPDPWLAIRAAVDRRTDEGAVLGPGEALSPTAALDLYRSGRTLVPGSPANLVLLEADWAIAAGSPVTLTMIGGRVIFQR</sequence>
<gene>
    <name evidence="2" type="ORF">ACFO0A_12210</name>
</gene>
<dbReference type="Proteomes" id="UP001595828">
    <property type="component" value="Unassembled WGS sequence"/>
</dbReference>
<proteinExistence type="predicted"/>
<evidence type="ECO:0000259" key="1">
    <source>
        <dbReference type="Pfam" id="PF07969"/>
    </source>
</evidence>
<dbReference type="SUPFAM" id="SSF51556">
    <property type="entry name" value="Metallo-dependent hydrolases"/>
    <property type="match status" value="1"/>
</dbReference>
<evidence type="ECO:0000313" key="2">
    <source>
        <dbReference type="EMBL" id="MFC4295820.1"/>
    </source>
</evidence>
<dbReference type="InterPro" id="IPR011059">
    <property type="entry name" value="Metal-dep_hydrolase_composite"/>
</dbReference>
<dbReference type="PANTHER" id="PTHR22642">
    <property type="entry name" value="IMIDAZOLONEPROPIONASE"/>
    <property type="match status" value="1"/>
</dbReference>
<dbReference type="Gene3D" id="2.30.40.10">
    <property type="entry name" value="Urease, subunit C, domain 1"/>
    <property type="match status" value="1"/>
</dbReference>
<dbReference type="InterPro" id="IPR013108">
    <property type="entry name" value="Amidohydro_3"/>
</dbReference>
<name>A0ABV8RSH8_9SPHN</name>
<dbReference type="Gene3D" id="3.20.20.140">
    <property type="entry name" value="Metal-dependent hydrolases"/>
    <property type="match status" value="2"/>
</dbReference>
<dbReference type="RefSeq" id="WP_379539284.1">
    <property type="nucleotide sequence ID" value="NZ_JBHSDR010000006.1"/>
</dbReference>